<keyword evidence="2" id="KW-1185">Reference proteome</keyword>
<dbReference type="Gramene" id="PGSC0003DMT400090117">
    <property type="protein sequence ID" value="PGSC0003DMT400090117"/>
    <property type="gene ID" value="PGSC0003DMG400039688"/>
</dbReference>
<reference evidence="2" key="1">
    <citation type="journal article" date="2011" name="Nature">
        <title>Genome sequence and analysis of the tuber crop potato.</title>
        <authorList>
            <consortium name="The Potato Genome Sequencing Consortium"/>
        </authorList>
    </citation>
    <scope>NUCLEOTIDE SEQUENCE [LARGE SCALE GENOMIC DNA]</scope>
    <source>
        <strain evidence="2">cv. DM1-3 516 R44</strain>
    </source>
</reference>
<dbReference type="Proteomes" id="UP000011115">
    <property type="component" value="Unassembled WGS sequence"/>
</dbReference>
<reference evidence="1" key="2">
    <citation type="submission" date="2015-06" db="UniProtKB">
        <authorList>
            <consortium name="EnsemblPlants"/>
        </authorList>
    </citation>
    <scope>IDENTIFICATION</scope>
    <source>
        <strain evidence="1">DM1-3 516 R44</strain>
    </source>
</reference>
<dbReference type="PaxDb" id="4113-PGSC0003DMT400090117"/>
<dbReference type="InParanoid" id="M1DJP3"/>
<organism evidence="1 2">
    <name type="scientific">Solanum tuberosum</name>
    <name type="common">Potato</name>
    <dbReference type="NCBI Taxonomy" id="4113"/>
    <lineage>
        <taxon>Eukaryota</taxon>
        <taxon>Viridiplantae</taxon>
        <taxon>Streptophyta</taxon>
        <taxon>Embryophyta</taxon>
        <taxon>Tracheophyta</taxon>
        <taxon>Spermatophyta</taxon>
        <taxon>Magnoliopsida</taxon>
        <taxon>eudicotyledons</taxon>
        <taxon>Gunneridae</taxon>
        <taxon>Pentapetalae</taxon>
        <taxon>asterids</taxon>
        <taxon>lamiids</taxon>
        <taxon>Solanales</taxon>
        <taxon>Solanaceae</taxon>
        <taxon>Solanoideae</taxon>
        <taxon>Solaneae</taxon>
        <taxon>Solanum</taxon>
    </lineage>
</organism>
<proteinExistence type="predicted"/>
<accession>M1DJP3</accession>
<dbReference type="AlphaFoldDB" id="M1DJP3"/>
<dbReference type="EnsemblPlants" id="PGSC0003DMT400090117">
    <property type="protein sequence ID" value="PGSC0003DMT400090117"/>
    <property type="gene ID" value="PGSC0003DMG400039688"/>
</dbReference>
<protein>
    <submittedName>
        <fullName evidence="1">Uncharacterized protein</fullName>
    </submittedName>
</protein>
<dbReference type="HOGENOM" id="CLU_1550261_0_0_1"/>
<sequence length="173" mass="20029">MKASTHDPYEIMWRRVPVSCNVIVEASTHDLKGPATLILTLVAMFILDQGVKTWSAFQVLAQDVTVQDNREVVVPVNPNVVFDKLVKECRTSMFVHDMDISRLMVHAQQIEEEKLKERSREVFGVGGKAWTLLSKKEQRQLKERRNEDLRIAEHVRLVTKRSYPRLLFQCAEL</sequence>
<name>M1DJP3_SOLTU</name>
<evidence type="ECO:0000313" key="1">
    <source>
        <dbReference type="EnsemblPlants" id="PGSC0003DMT400090117"/>
    </source>
</evidence>
<evidence type="ECO:0000313" key="2">
    <source>
        <dbReference type="Proteomes" id="UP000011115"/>
    </source>
</evidence>